<proteinExistence type="predicted"/>
<feature type="compositionally biased region" description="Basic and acidic residues" evidence="1">
    <location>
        <begin position="1"/>
        <end position="10"/>
    </location>
</feature>
<comment type="caution">
    <text evidence="2">The sequence shown here is derived from an EMBL/GenBank/DDBJ whole genome shotgun (WGS) entry which is preliminary data.</text>
</comment>
<gene>
    <name evidence="2" type="ORF">C7S16_7237</name>
</gene>
<sequence length="430" mass="45523">MNDVFGERGSHVASGMKGDTNNDVKKGDLEGGIKSGAARDHCAIVTRHAPAAILWDAADAAPELVAARPALADALAGLRAGVPAAGRIAPFDDPAAVRPYRHLRAFYLRRADGVLAIKGSEILAADVEPHLRMLAAHRVEFPGRGRSLFSALEHFPLNEQKIPLAMSVDEALEDAHAAAAVQRAHLARFGRVARVPLPLVAIRWPDAAAHAHLARLAPLLTRRARLAVERVAADGLGAVAYHYPAVPHRVAHLPQLLAGRPENGWLARLSALTDPAATIDGWLELLARMLALGFLPASVESMGVGHCLDTKNAVIDGGFVDLGSICRAADVTDDRRFLETLLSAIADLAQTCRQFLLGDAPDVEAEYRNPSLAMVLVLNRLLPDLAARVQRLGGADSRIADALAPRRAADALAGELARLGLGAAPPGGHR</sequence>
<feature type="region of interest" description="Disordered" evidence="1">
    <location>
        <begin position="1"/>
        <end position="27"/>
    </location>
</feature>
<accession>A0AAW9CQF0</accession>
<dbReference type="EMBL" id="QXCT01000001">
    <property type="protein sequence ID" value="MDW9253240.1"/>
    <property type="molecule type" value="Genomic_DNA"/>
</dbReference>
<organism evidence="2 3">
    <name type="scientific">Burkholderia thailandensis</name>
    <dbReference type="NCBI Taxonomy" id="57975"/>
    <lineage>
        <taxon>Bacteria</taxon>
        <taxon>Pseudomonadati</taxon>
        <taxon>Pseudomonadota</taxon>
        <taxon>Betaproteobacteria</taxon>
        <taxon>Burkholderiales</taxon>
        <taxon>Burkholderiaceae</taxon>
        <taxon>Burkholderia</taxon>
        <taxon>pseudomallei group</taxon>
    </lineage>
</organism>
<dbReference type="RefSeq" id="WP_025405595.1">
    <property type="nucleotide sequence ID" value="NZ_CP008915.2"/>
</dbReference>
<name>A0AAW9CQF0_BURTH</name>
<dbReference type="Proteomes" id="UP001272137">
    <property type="component" value="Unassembled WGS sequence"/>
</dbReference>
<dbReference type="AlphaFoldDB" id="A0AAW9CQF0"/>
<evidence type="ECO:0000313" key="2">
    <source>
        <dbReference type="EMBL" id="MDW9253240.1"/>
    </source>
</evidence>
<reference evidence="2" key="1">
    <citation type="submission" date="2018-08" db="EMBL/GenBank/DDBJ databases">
        <title>Identification of Burkholderia cepacia strains that express a Burkholderia pseudomallei-like capsular polysaccharide.</title>
        <authorList>
            <person name="Burtnick M.N."/>
            <person name="Vongsouvath M."/>
            <person name="Newton P."/>
            <person name="Wuthiekanun V."/>
            <person name="Limmathurotsakul D."/>
            <person name="Brett P.J."/>
            <person name="Chantratita N."/>
            <person name="Dance D.A."/>
        </authorList>
    </citation>
    <scope>NUCLEOTIDE SEQUENCE</scope>
    <source>
        <strain evidence="2">SBXCC001</strain>
    </source>
</reference>
<protein>
    <submittedName>
        <fullName evidence="2">Uncharacterized protein</fullName>
    </submittedName>
</protein>
<evidence type="ECO:0000313" key="3">
    <source>
        <dbReference type="Proteomes" id="UP001272137"/>
    </source>
</evidence>
<evidence type="ECO:0000256" key="1">
    <source>
        <dbReference type="SAM" id="MobiDB-lite"/>
    </source>
</evidence>
<dbReference type="KEGG" id="btha:DR62_3751"/>